<proteinExistence type="predicted"/>
<evidence type="ECO:0000256" key="1">
    <source>
        <dbReference type="SAM" id="SignalP"/>
    </source>
</evidence>
<gene>
    <name evidence="2" type="ORF">BDP55DRAFT_659171</name>
</gene>
<evidence type="ECO:0000313" key="3">
    <source>
        <dbReference type="Proteomes" id="UP001224890"/>
    </source>
</evidence>
<dbReference type="GeneID" id="85459060"/>
<dbReference type="EMBL" id="JAHMHR010000014">
    <property type="protein sequence ID" value="KAK1687711.1"/>
    <property type="molecule type" value="Genomic_DNA"/>
</dbReference>
<accession>A0AAJ0ANZ2</accession>
<name>A0AAJ0ANZ2_9PEZI</name>
<dbReference type="Proteomes" id="UP001224890">
    <property type="component" value="Unassembled WGS sequence"/>
</dbReference>
<feature type="chain" id="PRO_5042537780" evidence="1">
    <location>
        <begin position="27"/>
        <end position="114"/>
    </location>
</feature>
<feature type="signal peptide" evidence="1">
    <location>
        <begin position="1"/>
        <end position="26"/>
    </location>
</feature>
<reference evidence="2" key="1">
    <citation type="submission" date="2021-06" db="EMBL/GenBank/DDBJ databases">
        <title>Comparative genomics, transcriptomics and evolutionary studies reveal genomic signatures of adaptation to plant cell wall in hemibiotrophic fungi.</title>
        <authorList>
            <consortium name="DOE Joint Genome Institute"/>
            <person name="Baroncelli R."/>
            <person name="Diaz J.F."/>
            <person name="Benocci T."/>
            <person name="Peng M."/>
            <person name="Battaglia E."/>
            <person name="Haridas S."/>
            <person name="Andreopoulos W."/>
            <person name="Labutti K."/>
            <person name="Pangilinan J."/>
            <person name="Floch G.L."/>
            <person name="Makela M.R."/>
            <person name="Henrissat B."/>
            <person name="Grigoriev I.V."/>
            <person name="Crouch J.A."/>
            <person name="De Vries R.P."/>
            <person name="Sukno S.A."/>
            <person name="Thon M.R."/>
        </authorList>
    </citation>
    <scope>NUCLEOTIDE SEQUENCE</scope>
    <source>
        <strain evidence="2">CBS 193.32</strain>
    </source>
</reference>
<comment type="caution">
    <text evidence="2">The sequence shown here is derived from an EMBL/GenBank/DDBJ whole genome shotgun (WGS) entry which is preliminary data.</text>
</comment>
<dbReference type="AlphaFoldDB" id="A0AAJ0ANZ2"/>
<organism evidence="2 3">
    <name type="scientific">Colletotrichum godetiae</name>
    <dbReference type="NCBI Taxonomy" id="1209918"/>
    <lineage>
        <taxon>Eukaryota</taxon>
        <taxon>Fungi</taxon>
        <taxon>Dikarya</taxon>
        <taxon>Ascomycota</taxon>
        <taxon>Pezizomycotina</taxon>
        <taxon>Sordariomycetes</taxon>
        <taxon>Hypocreomycetidae</taxon>
        <taxon>Glomerellales</taxon>
        <taxon>Glomerellaceae</taxon>
        <taxon>Colletotrichum</taxon>
        <taxon>Colletotrichum acutatum species complex</taxon>
    </lineage>
</organism>
<sequence length="114" mass="12491">MAKYLFSHRNCTAHSLLACCFLAASALIPPPQSTSTSQSPSTLFIPRPQNISQSLQMPLLKFLLLLVASSLGLQFPSFYLPCGLARCDSTPCEAFISSINYHFHLLSPFPSLNN</sequence>
<keyword evidence="3" id="KW-1185">Reference proteome</keyword>
<feature type="non-terminal residue" evidence="2">
    <location>
        <position position="114"/>
    </location>
</feature>
<evidence type="ECO:0000313" key="2">
    <source>
        <dbReference type="EMBL" id="KAK1687711.1"/>
    </source>
</evidence>
<protein>
    <submittedName>
        <fullName evidence="2">Uncharacterized protein</fullName>
    </submittedName>
</protein>
<keyword evidence="1" id="KW-0732">Signal</keyword>
<dbReference type="RefSeq" id="XP_060431406.1">
    <property type="nucleotide sequence ID" value="XM_060574534.1"/>
</dbReference>